<organism evidence="1 2">
    <name type="scientific">Rhodothalassium salexigens DSM 2132</name>
    <dbReference type="NCBI Taxonomy" id="1188247"/>
    <lineage>
        <taxon>Bacteria</taxon>
        <taxon>Pseudomonadati</taxon>
        <taxon>Pseudomonadota</taxon>
        <taxon>Alphaproteobacteria</taxon>
        <taxon>Rhodothalassiales</taxon>
        <taxon>Rhodothalassiaceae</taxon>
        <taxon>Rhodothalassium</taxon>
    </lineage>
</organism>
<evidence type="ECO:0000313" key="2">
    <source>
        <dbReference type="Proteomes" id="UP000295399"/>
    </source>
</evidence>
<protein>
    <recommendedName>
        <fullName evidence="3">DUF91 domain-containing protein</fullName>
    </recommendedName>
</protein>
<dbReference type="RefSeq" id="WP_132709567.1">
    <property type="nucleotide sequence ID" value="NZ_JACIGF010000017.1"/>
</dbReference>
<evidence type="ECO:0008006" key="3">
    <source>
        <dbReference type="Google" id="ProtNLM"/>
    </source>
</evidence>
<dbReference type="EMBL" id="SLXO01000017">
    <property type="protein sequence ID" value="TCP29895.1"/>
    <property type="molecule type" value="Genomic_DNA"/>
</dbReference>
<accession>A0A4R2P7T4</accession>
<dbReference type="AlphaFoldDB" id="A0A4R2P7T4"/>
<dbReference type="Gene3D" id="3.40.1350.10">
    <property type="match status" value="1"/>
</dbReference>
<dbReference type="OrthoDB" id="570199at2"/>
<sequence>MTRLFQIEANKLIESRRKPLDFEAKIESWVASDLSLIGVDGVVIGRQVSTDHGKQIDILAMDQGGNLIIVELKRDKSPRDIVAQVLDYASWVCRLTTNDVHEIAYAKQHCALADIYREKFDQSLPETLNATHQMIVVASEVDEATKRIIEYLSEEHSVGINASFFNVFEQDGREWLTTDALLEQEKVADRATRKARGPWSGYYYLTGGSEADRRWEPMRKHGFFSAHGGRFYTDKLGNLSEGDQVFYYQKGNGYLGYGIVTHEKMPADQFVLEDGRKLVDVAEEDYLKANADDADLACYVVGIDWKKTFPVSEPQSFNGIFANQNVVCKIYQQETADFLAEKFGAEKGKS</sequence>
<name>A0A4R2P7T4_RHOSA</name>
<comment type="caution">
    <text evidence="1">The sequence shown here is derived from an EMBL/GenBank/DDBJ whole genome shotgun (WGS) entry which is preliminary data.</text>
</comment>
<dbReference type="InterPro" id="IPR011856">
    <property type="entry name" value="tRNA_endonuc-like_dom_sf"/>
</dbReference>
<dbReference type="InParanoid" id="A0A4R2P7T4"/>
<keyword evidence="2" id="KW-1185">Reference proteome</keyword>
<dbReference type="Proteomes" id="UP000295399">
    <property type="component" value="Unassembled WGS sequence"/>
</dbReference>
<dbReference type="GO" id="GO:0003676">
    <property type="term" value="F:nucleic acid binding"/>
    <property type="evidence" value="ECO:0007669"/>
    <property type="project" value="InterPro"/>
</dbReference>
<evidence type="ECO:0000313" key="1">
    <source>
        <dbReference type="EMBL" id="TCP29895.1"/>
    </source>
</evidence>
<gene>
    <name evidence="1" type="ORF">EV659_1172</name>
</gene>
<proteinExistence type="predicted"/>
<reference evidence="1 2" key="1">
    <citation type="submission" date="2019-03" db="EMBL/GenBank/DDBJ databases">
        <title>Genomic Encyclopedia of Type Strains, Phase IV (KMG-IV): sequencing the most valuable type-strain genomes for metagenomic binning, comparative biology and taxonomic classification.</title>
        <authorList>
            <person name="Goeker M."/>
        </authorList>
    </citation>
    <scope>NUCLEOTIDE SEQUENCE [LARGE SCALE GENOMIC DNA]</scope>
    <source>
        <strain evidence="1 2">DSM 2132</strain>
    </source>
</reference>